<name>A0A0D1VYJ3_9EURO</name>
<dbReference type="PANTHER" id="PTHR14527">
    <property type="entry name" value="PROTEIN MIS12 HOMOLOG"/>
    <property type="match status" value="1"/>
</dbReference>
<reference evidence="10 11" key="1">
    <citation type="submission" date="2015-01" db="EMBL/GenBank/DDBJ databases">
        <title>The Genome Sequence of Exophiala sideris CBS121828.</title>
        <authorList>
            <consortium name="The Broad Institute Genomics Platform"/>
            <person name="Cuomo C."/>
            <person name="de Hoog S."/>
            <person name="Gorbushina A."/>
            <person name="Stielow B."/>
            <person name="Teixiera M."/>
            <person name="Abouelleil A."/>
            <person name="Chapman S.B."/>
            <person name="Priest M."/>
            <person name="Young S.K."/>
            <person name="Wortman J."/>
            <person name="Nusbaum C."/>
            <person name="Birren B."/>
        </authorList>
    </citation>
    <scope>NUCLEOTIDE SEQUENCE [LARGE SCALE GENOMIC DNA]</scope>
    <source>
        <strain evidence="10 11">CBS 121828</strain>
    </source>
</reference>
<dbReference type="Proteomes" id="UP000053599">
    <property type="component" value="Unassembled WGS sequence"/>
</dbReference>
<dbReference type="OrthoDB" id="1884855at2759"/>
<evidence type="ECO:0000256" key="2">
    <source>
        <dbReference type="ARBA" id="ARBA00008643"/>
    </source>
</evidence>
<keyword evidence="3" id="KW-0158">Chromosome</keyword>
<comment type="similarity">
    <text evidence="2">Belongs to the mis12 family.</text>
</comment>
<dbReference type="GO" id="GO:0051301">
    <property type="term" value="P:cell division"/>
    <property type="evidence" value="ECO:0007669"/>
    <property type="project" value="UniProtKB-KW"/>
</dbReference>
<dbReference type="AlphaFoldDB" id="A0A0D1VYJ3"/>
<dbReference type="PANTHER" id="PTHR14527:SF2">
    <property type="entry name" value="PROTEIN MIS12 HOMOLOG"/>
    <property type="match status" value="1"/>
</dbReference>
<organism evidence="10 11">
    <name type="scientific">Exophiala sideris</name>
    <dbReference type="NCBI Taxonomy" id="1016849"/>
    <lineage>
        <taxon>Eukaryota</taxon>
        <taxon>Fungi</taxon>
        <taxon>Dikarya</taxon>
        <taxon>Ascomycota</taxon>
        <taxon>Pezizomycotina</taxon>
        <taxon>Eurotiomycetes</taxon>
        <taxon>Chaetothyriomycetidae</taxon>
        <taxon>Chaetothyriales</taxon>
        <taxon>Herpotrichiellaceae</taxon>
        <taxon>Exophiala</taxon>
    </lineage>
</organism>
<keyword evidence="9" id="KW-0137">Centromere</keyword>
<keyword evidence="5" id="KW-0498">Mitosis</keyword>
<evidence type="ECO:0000256" key="6">
    <source>
        <dbReference type="ARBA" id="ARBA00022838"/>
    </source>
</evidence>
<gene>
    <name evidence="10" type="ORF">PV11_03639</name>
</gene>
<evidence type="ECO:0000256" key="8">
    <source>
        <dbReference type="ARBA" id="ARBA00023306"/>
    </source>
</evidence>
<evidence type="ECO:0008006" key="12">
    <source>
        <dbReference type="Google" id="ProtNLM"/>
    </source>
</evidence>
<dbReference type="GO" id="GO:0000070">
    <property type="term" value="P:mitotic sister chromatid segregation"/>
    <property type="evidence" value="ECO:0007669"/>
    <property type="project" value="TreeGrafter"/>
</dbReference>
<protein>
    <recommendedName>
        <fullName evidence="12">MIND kinetochore complex component Mtw1</fullName>
    </recommendedName>
</protein>
<dbReference type="GO" id="GO:0000444">
    <property type="term" value="C:MIS12/MIND type complex"/>
    <property type="evidence" value="ECO:0007669"/>
    <property type="project" value="TreeGrafter"/>
</dbReference>
<dbReference type="Pfam" id="PF05859">
    <property type="entry name" value="Mis12"/>
    <property type="match status" value="1"/>
</dbReference>
<dbReference type="InterPro" id="IPR008685">
    <property type="entry name" value="Centromere_Mis12"/>
</dbReference>
<comment type="subcellular location">
    <subcellularLocation>
        <location evidence="1">Chromosome</location>
        <location evidence="1">Centromere</location>
        <location evidence="1">Kinetochore</location>
    </subcellularLocation>
</comment>
<accession>A0A0D1VYJ3</accession>
<dbReference type="EMBL" id="KN846952">
    <property type="protein sequence ID" value="KIV81450.1"/>
    <property type="molecule type" value="Genomic_DNA"/>
</dbReference>
<evidence type="ECO:0000313" key="11">
    <source>
        <dbReference type="Proteomes" id="UP000053599"/>
    </source>
</evidence>
<dbReference type="GO" id="GO:0051382">
    <property type="term" value="P:kinetochore assembly"/>
    <property type="evidence" value="ECO:0007669"/>
    <property type="project" value="TreeGrafter"/>
</dbReference>
<evidence type="ECO:0000256" key="1">
    <source>
        <dbReference type="ARBA" id="ARBA00004629"/>
    </source>
</evidence>
<evidence type="ECO:0000256" key="5">
    <source>
        <dbReference type="ARBA" id="ARBA00022776"/>
    </source>
</evidence>
<sequence>MADSSQAATSLLTEHLQYTPLSLIDDIINSVNNFVYQGVGSLETGLLSTPPEKLGFKPVKTHAENGTEEVEYPEAKQEIEEGLHKLETLLNSTVDKNFDRFEIYVLRNILSVPADLVNWVRLGHYENISYPQPENAATLETVQQLRRKLAASRTVSRTLLEEHNRNEALLNQLRSLVGNAQDGANNLSFLTNSPAAQSLQVTPNPGQQSLTTHTNFVISQLPALRSLLADLRPKLAALKASNTGRGLDSAKDENREERRSYIEQRTRAHLERNGLKPDESSALVSGRRVDPEEVQALERVATIFEQT</sequence>
<keyword evidence="4" id="KW-0132">Cell division</keyword>
<dbReference type="HOGENOM" id="CLU_046437_1_0_1"/>
<keyword evidence="6" id="KW-0995">Kinetochore</keyword>
<evidence type="ECO:0000313" key="10">
    <source>
        <dbReference type="EMBL" id="KIV81450.1"/>
    </source>
</evidence>
<evidence type="ECO:0000256" key="4">
    <source>
        <dbReference type="ARBA" id="ARBA00022618"/>
    </source>
</evidence>
<evidence type="ECO:0000256" key="9">
    <source>
        <dbReference type="ARBA" id="ARBA00023328"/>
    </source>
</evidence>
<evidence type="ECO:0000256" key="3">
    <source>
        <dbReference type="ARBA" id="ARBA00022454"/>
    </source>
</evidence>
<dbReference type="GO" id="GO:0005634">
    <property type="term" value="C:nucleus"/>
    <property type="evidence" value="ECO:0007669"/>
    <property type="project" value="InterPro"/>
</dbReference>
<proteinExistence type="inferred from homology"/>
<keyword evidence="7" id="KW-0175">Coiled coil</keyword>
<evidence type="ECO:0000256" key="7">
    <source>
        <dbReference type="ARBA" id="ARBA00023054"/>
    </source>
</evidence>
<keyword evidence="8" id="KW-0131">Cell cycle</keyword>